<proteinExistence type="predicted"/>
<dbReference type="SUPFAM" id="SSF56634">
    <property type="entry name" value="Heme-dependent catalase-like"/>
    <property type="match status" value="1"/>
</dbReference>
<dbReference type="InterPro" id="IPR023393">
    <property type="entry name" value="START-like_dom_sf"/>
</dbReference>
<dbReference type="InterPro" id="IPR020835">
    <property type="entry name" value="Catalase_sf"/>
</dbReference>
<dbReference type="SUPFAM" id="SSF55961">
    <property type="entry name" value="Bet v1-like"/>
    <property type="match status" value="1"/>
</dbReference>
<dbReference type="Gene3D" id="3.30.530.20">
    <property type="match status" value="1"/>
</dbReference>
<dbReference type="Pfam" id="PF10604">
    <property type="entry name" value="Polyketide_cyc2"/>
    <property type="match status" value="1"/>
</dbReference>
<dbReference type="EMBL" id="JBHSGP010000007">
    <property type="protein sequence ID" value="MFC4721522.1"/>
    <property type="molecule type" value="Genomic_DNA"/>
</dbReference>
<keyword evidence="2" id="KW-1185">Reference proteome</keyword>
<dbReference type="Gene3D" id="2.40.180.10">
    <property type="entry name" value="Catalase core domain"/>
    <property type="match status" value="1"/>
</dbReference>
<gene>
    <name evidence="1" type="ORF">ACFO5O_04255</name>
</gene>
<reference evidence="2" key="1">
    <citation type="journal article" date="2019" name="Int. J. Syst. Evol. Microbiol.">
        <title>The Global Catalogue of Microorganisms (GCM) 10K type strain sequencing project: providing services to taxonomists for standard genome sequencing and annotation.</title>
        <authorList>
            <consortium name="The Broad Institute Genomics Platform"/>
            <consortium name="The Broad Institute Genome Sequencing Center for Infectious Disease"/>
            <person name="Wu L."/>
            <person name="Ma J."/>
        </authorList>
    </citation>
    <scope>NUCLEOTIDE SEQUENCE [LARGE SCALE GENOMIC DNA]</scope>
    <source>
        <strain evidence="2">CCUG 63682</strain>
    </source>
</reference>
<accession>A0ABV9MZT5</accession>
<dbReference type="InterPro" id="IPR019587">
    <property type="entry name" value="Polyketide_cyclase/dehydratase"/>
</dbReference>
<dbReference type="Proteomes" id="UP001595953">
    <property type="component" value="Unassembled WGS sequence"/>
</dbReference>
<evidence type="ECO:0000313" key="2">
    <source>
        <dbReference type="Proteomes" id="UP001595953"/>
    </source>
</evidence>
<dbReference type="PANTHER" id="PTHR36195:SF4">
    <property type="entry name" value="DOMAIN PROTEIN, PUTATIVE (AFU_ORTHOLOGUE AFUA_5G01990)-RELATED"/>
    <property type="match status" value="1"/>
</dbReference>
<name>A0ABV9MZT5_9FLAO</name>
<sequence length="521" mass="60399">MANQPTNTLQLGHEYVASDEDVIIQEMVNEMQVQMERMYADKKMLRQIHTKMHGCVKAKFIIEPNLSDDLKVGVFKAAKNYHCWVRFSNSQTNPQPDKKKDIRGIAIKLMNVSGEKILNDKKNEQTHDFLLMSSETFFSKNIKEFRQTLKSSTAKNKAQLLFYFLNPKHWGVFKRLLGSLVKCDNPLNIPYWSTQPYRFGKPDKAVKYFLKPSADNTIINESLTDPYYLRFNLGQTLHNHAAKFDFFVQFQTDASLMPIEDPTVPWDSEFIKLATLEIPAQEFDSNAQMAFGENLSFNSWHALPEHRPLGSFNRARKRVYEAMSKFRHEVNGIPDVEPKDHSDFLTGTHIPELRTITHSVPTKHVNCIKSQVLVNCSKKIAFEFISSNEELPNWLKKVGMIHSALNAEVIEGPYNKVGAKRRVFFDGGHSVLEELMSYNPYANYSYKISEFTNVLKKFSTHAYGELWFDTVDDKTRITWDYTFTHKNMFYGWVLKILLPIVFKKFMQSSLENAKNYIENGD</sequence>
<protein>
    <submittedName>
        <fullName evidence="1">SRPBCC family protein</fullName>
    </submittedName>
</protein>
<dbReference type="PANTHER" id="PTHR36195">
    <property type="entry name" value="DOMAIN PROTEIN, PUTATIVE (AFU_ORTHOLOGUE AFUA_5G01990)-RELATED-RELATED"/>
    <property type="match status" value="1"/>
</dbReference>
<comment type="caution">
    <text evidence="1">The sequence shown here is derived from an EMBL/GenBank/DDBJ whole genome shotgun (WGS) entry which is preliminary data.</text>
</comment>
<organism evidence="1 2">
    <name type="scientific">Geojedonia litorea</name>
    <dbReference type="NCBI Taxonomy" id="1268269"/>
    <lineage>
        <taxon>Bacteria</taxon>
        <taxon>Pseudomonadati</taxon>
        <taxon>Bacteroidota</taxon>
        <taxon>Flavobacteriia</taxon>
        <taxon>Flavobacteriales</taxon>
        <taxon>Flavobacteriaceae</taxon>
        <taxon>Geojedonia</taxon>
    </lineage>
</organism>
<dbReference type="RefSeq" id="WP_387961265.1">
    <property type="nucleotide sequence ID" value="NZ_JBHSGP010000007.1"/>
</dbReference>
<dbReference type="CDD" id="cd08152">
    <property type="entry name" value="y4iL_like"/>
    <property type="match status" value="1"/>
</dbReference>
<evidence type="ECO:0000313" key="1">
    <source>
        <dbReference type="EMBL" id="MFC4721522.1"/>
    </source>
</evidence>